<evidence type="ECO:0000256" key="1">
    <source>
        <dbReference type="SAM" id="MobiDB-lite"/>
    </source>
</evidence>
<evidence type="ECO:0000313" key="2">
    <source>
        <dbReference type="EMBL" id="KZP04772.1"/>
    </source>
</evidence>
<feature type="region of interest" description="Disordered" evidence="1">
    <location>
        <begin position="159"/>
        <end position="211"/>
    </location>
</feature>
<name>A0A167V9A5_9AGAM</name>
<accession>A0A167V9A5</accession>
<proteinExistence type="predicted"/>
<dbReference type="OrthoDB" id="3320240at2759"/>
<reference evidence="2" key="1">
    <citation type="journal article" date="2016" name="Mol. Biol. Evol.">
        <title>Comparative Genomics of Early-Diverging Mushroom-Forming Fungi Provides Insights into the Origins of Lignocellulose Decay Capabilities.</title>
        <authorList>
            <person name="Nagy L.G."/>
            <person name="Riley R."/>
            <person name="Tritt A."/>
            <person name="Adam C."/>
            <person name="Daum C."/>
            <person name="Floudas D."/>
            <person name="Sun H."/>
            <person name="Yadav J.S."/>
            <person name="Pangilinan J."/>
            <person name="Larsson K.H."/>
            <person name="Matsuura K."/>
            <person name="Barry K."/>
            <person name="Labutti K."/>
            <person name="Kuo R."/>
            <person name="Ohm R.A."/>
            <person name="Bhattacharya S.S."/>
            <person name="Shirouzu T."/>
            <person name="Yoshinaga Y."/>
            <person name="Martin F.M."/>
            <person name="Grigoriev I.V."/>
            <person name="Hibbett D.S."/>
        </authorList>
    </citation>
    <scope>NUCLEOTIDE SEQUENCE [LARGE SCALE GENOMIC DNA]</scope>
    <source>
        <strain evidence="2">CBS 109695</strain>
    </source>
</reference>
<dbReference type="AlphaFoldDB" id="A0A167V9A5"/>
<gene>
    <name evidence="2" type="ORF">FIBSPDRAFT_1008413</name>
</gene>
<protein>
    <submittedName>
        <fullName evidence="2">Uncharacterized protein</fullName>
    </submittedName>
</protein>
<sequence>MAPNKYAKASQGTAICWWEMWKKRRGQCGSNIISHNYPFRPPACLVIADSFLLSSTTVDQLQDSWQPINGVLNGHLAAPPTPPVVTRKRKRPHQYTVSYSEVQEVDSEGKLREVIVIDDTPLPPTISPSTMYNGFSASYQPPTYSAPIRTRARAATEAQALSASSSSSTHSRPSCTTAAQVPRIPQVAWDRPAWDQPTDEPAPAITEKHEF</sequence>
<organism evidence="2">
    <name type="scientific">Athelia psychrophila</name>
    <dbReference type="NCBI Taxonomy" id="1759441"/>
    <lineage>
        <taxon>Eukaryota</taxon>
        <taxon>Fungi</taxon>
        <taxon>Dikarya</taxon>
        <taxon>Basidiomycota</taxon>
        <taxon>Agaricomycotina</taxon>
        <taxon>Agaricomycetes</taxon>
        <taxon>Agaricomycetidae</taxon>
        <taxon>Atheliales</taxon>
        <taxon>Atheliaceae</taxon>
        <taxon>Athelia</taxon>
    </lineage>
</organism>
<feature type="compositionally biased region" description="Low complexity" evidence="1">
    <location>
        <begin position="159"/>
        <end position="177"/>
    </location>
</feature>
<dbReference type="EMBL" id="KV417889">
    <property type="protein sequence ID" value="KZP04772.1"/>
    <property type="molecule type" value="Genomic_DNA"/>
</dbReference>
<dbReference type="STRING" id="436010.A0A167V9A5"/>